<accession>A0A7C3QV00</accession>
<dbReference type="Pfam" id="PF01863">
    <property type="entry name" value="YgjP-like"/>
    <property type="match status" value="1"/>
</dbReference>
<dbReference type="EMBL" id="DTMM01000137">
    <property type="protein sequence ID" value="HFT93632.1"/>
    <property type="molecule type" value="Genomic_DNA"/>
</dbReference>
<dbReference type="InterPro" id="IPR053136">
    <property type="entry name" value="UTP_pyrophosphatase-like"/>
</dbReference>
<proteinExistence type="predicted"/>
<dbReference type="InterPro" id="IPR002725">
    <property type="entry name" value="YgjP-like_metallopeptidase"/>
</dbReference>
<organism evidence="2">
    <name type="scientific">Leptospirillum ferriphilum</name>
    <dbReference type="NCBI Taxonomy" id="178606"/>
    <lineage>
        <taxon>Bacteria</taxon>
        <taxon>Pseudomonadati</taxon>
        <taxon>Nitrospirota</taxon>
        <taxon>Nitrospiria</taxon>
        <taxon>Nitrospirales</taxon>
        <taxon>Nitrospiraceae</taxon>
        <taxon>Leptospirillum</taxon>
    </lineage>
</organism>
<protein>
    <submittedName>
        <fullName evidence="2">DUF45 domain-containing protein</fullName>
    </submittedName>
</protein>
<evidence type="ECO:0000313" key="2">
    <source>
        <dbReference type="EMBL" id="HFT93632.1"/>
    </source>
</evidence>
<reference evidence="2" key="1">
    <citation type="journal article" date="2020" name="mSystems">
        <title>Genome- and Community-Level Interaction Insights into Carbon Utilization and Element Cycling Functions of Hydrothermarchaeota in Hydrothermal Sediment.</title>
        <authorList>
            <person name="Zhou Z."/>
            <person name="Liu Y."/>
            <person name="Xu W."/>
            <person name="Pan J."/>
            <person name="Luo Z.H."/>
            <person name="Li M."/>
        </authorList>
    </citation>
    <scope>NUCLEOTIDE SEQUENCE [LARGE SCALE GENOMIC DNA]</scope>
    <source>
        <strain evidence="2">SpSt-902</strain>
    </source>
</reference>
<name>A0A7C3QV00_9BACT</name>
<dbReference type="AlphaFoldDB" id="A0A7C3QV00"/>
<dbReference type="PANTHER" id="PTHR30399">
    <property type="entry name" value="UNCHARACTERIZED PROTEIN YGJP"/>
    <property type="match status" value="1"/>
</dbReference>
<feature type="domain" description="YgjP-like metallopeptidase" evidence="1">
    <location>
        <begin position="46"/>
        <end position="252"/>
    </location>
</feature>
<dbReference type="CDD" id="cd07344">
    <property type="entry name" value="M48_yhfN_like"/>
    <property type="match status" value="1"/>
</dbReference>
<evidence type="ECO:0000259" key="1">
    <source>
        <dbReference type="Pfam" id="PF01863"/>
    </source>
</evidence>
<dbReference type="PANTHER" id="PTHR30399:SF1">
    <property type="entry name" value="UTP PYROPHOSPHATASE"/>
    <property type="match status" value="1"/>
</dbReference>
<gene>
    <name evidence="2" type="ORF">ENX03_06805</name>
</gene>
<dbReference type="Gene3D" id="3.30.2010.10">
    <property type="entry name" value="Metalloproteases ('zincins'), catalytic domain"/>
    <property type="match status" value="1"/>
</dbReference>
<sequence>MTRESNPNREDSVEILVGDKIPLSVEILWTNRRNQYRLEWNRWEKKSPTLTVPRGTSHPDIKKILKKHHRWILNRISERIEIDNNPQRNTYPTKLHDNRLLTEDRIPFNGGLCSVCWEKASRSAIVHRMEKNEIVLHSPEKPETIYREKVIRWSLEQFCQKITDSLDYWKNCTGLSPVNVFIRPTRSQWGSMSRRKNLSLSWYLTGFPEKTLHYIILHELSHIQFPDHSVNFWSFVSKQMPEYREIKKTLRQRFSFPEWYYPSASGKFSIRHPFFRKEDSGNIGQSHTPDLG</sequence>
<comment type="caution">
    <text evidence="2">The sequence shown here is derived from an EMBL/GenBank/DDBJ whole genome shotgun (WGS) entry which is preliminary data.</text>
</comment>